<comment type="caution">
    <text evidence="2">The sequence shown here is derived from an EMBL/GenBank/DDBJ whole genome shotgun (WGS) entry which is preliminary data.</text>
</comment>
<gene>
    <name evidence="2" type="ORF">BGZ99_004509</name>
</gene>
<dbReference type="Proteomes" id="UP000738325">
    <property type="component" value="Unassembled WGS sequence"/>
</dbReference>
<feature type="compositionally biased region" description="Low complexity" evidence="1">
    <location>
        <begin position="112"/>
        <end position="125"/>
    </location>
</feature>
<accession>A0A9P6RK35</accession>
<keyword evidence="3" id="KW-1185">Reference proteome</keyword>
<organism evidence="2 3">
    <name type="scientific">Dissophora globulifera</name>
    <dbReference type="NCBI Taxonomy" id="979702"/>
    <lineage>
        <taxon>Eukaryota</taxon>
        <taxon>Fungi</taxon>
        <taxon>Fungi incertae sedis</taxon>
        <taxon>Mucoromycota</taxon>
        <taxon>Mortierellomycotina</taxon>
        <taxon>Mortierellomycetes</taxon>
        <taxon>Mortierellales</taxon>
        <taxon>Mortierellaceae</taxon>
        <taxon>Dissophora</taxon>
    </lineage>
</organism>
<feature type="compositionally biased region" description="Polar residues" evidence="1">
    <location>
        <begin position="195"/>
        <end position="222"/>
    </location>
</feature>
<evidence type="ECO:0000313" key="3">
    <source>
        <dbReference type="Proteomes" id="UP000738325"/>
    </source>
</evidence>
<feature type="compositionally biased region" description="Low complexity" evidence="1">
    <location>
        <begin position="300"/>
        <end position="313"/>
    </location>
</feature>
<sequence length="399" mass="43344">MSRMNSSGQNQRGPGASDTNMQDAKKGQVNPYVAYVKQFDPDNTMNDGRSYVGGARHHLDRPTHSGGRPTPHQPADGWSTTPSGQRASPSQQQHQQPHADNTRNNHVQLPRQQHQNNQPNQQSSSGFGFQATTRSQSNRSGRDGANTSRWKGQTLSTPSTLPAEFFKTAKPLHPPAERSPPAQSGPPATGLTHGQVGSASPMPSETNGRSRNEASGSQNTLPTLDGRSADDSWAAQGLKPWPNTNQQQQHQRQRGSPQRDSRLAAMDVDQEAAPSDRAESVAPRIYSDDEGNVDGDLRRGGSNSSVAPSPAVSRHGYSMEASRQGSEEPGDPLFLQYPIGDGCFVVVAMYVERDAHSALRRFPNLPRTRQSSSHKSKTMDDMAALFKEALEDEKKNITG</sequence>
<feature type="compositionally biased region" description="Low complexity" evidence="1">
    <location>
        <begin position="87"/>
        <end position="99"/>
    </location>
</feature>
<feature type="compositionally biased region" description="Low complexity" evidence="1">
    <location>
        <begin position="246"/>
        <end position="256"/>
    </location>
</feature>
<dbReference type="EMBL" id="JAAAIP010000283">
    <property type="protein sequence ID" value="KAG0320422.1"/>
    <property type="molecule type" value="Genomic_DNA"/>
</dbReference>
<evidence type="ECO:0000313" key="2">
    <source>
        <dbReference type="EMBL" id="KAG0320422.1"/>
    </source>
</evidence>
<reference evidence="2" key="1">
    <citation type="journal article" date="2020" name="Fungal Divers.">
        <title>Resolving the Mortierellaceae phylogeny through synthesis of multi-gene phylogenetics and phylogenomics.</title>
        <authorList>
            <person name="Vandepol N."/>
            <person name="Liber J."/>
            <person name="Desiro A."/>
            <person name="Na H."/>
            <person name="Kennedy M."/>
            <person name="Barry K."/>
            <person name="Grigoriev I.V."/>
            <person name="Miller A.N."/>
            <person name="O'Donnell K."/>
            <person name="Stajich J.E."/>
            <person name="Bonito G."/>
        </authorList>
    </citation>
    <scope>NUCLEOTIDE SEQUENCE</scope>
    <source>
        <strain evidence="2">REB-010B</strain>
    </source>
</reference>
<feature type="compositionally biased region" description="Polar residues" evidence="1">
    <location>
        <begin position="1"/>
        <end position="22"/>
    </location>
</feature>
<dbReference type="AlphaFoldDB" id="A0A9P6RK35"/>
<feature type="compositionally biased region" description="Polar residues" evidence="1">
    <location>
        <begin position="102"/>
        <end position="111"/>
    </location>
</feature>
<name>A0A9P6RK35_9FUNG</name>
<protein>
    <submittedName>
        <fullName evidence="2">Uncharacterized protein</fullName>
    </submittedName>
</protein>
<feature type="region of interest" description="Disordered" evidence="1">
    <location>
        <begin position="1"/>
        <end position="329"/>
    </location>
</feature>
<dbReference type="OrthoDB" id="2419011at2759"/>
<proteinExistence type="predicted"/>
<feature type="compositionally biased region" description="Polar residues" evidence="1">
    <location>
        <begin position="126"/>
        <end position="160"/>
    </location>
</feature>
<evidence type="ECO:0000256" key="1">
    <source>
        <dbReference type="SAM" id="MobiDB-lite"/>
    </source>
</evidence>